<keyword evidence="7 9" id="KW-0539">Nucleus</keyword>
<reference evidence="14" key="1">
    <citation type="submission" date="2025-08" db="UniProtKB">
        <authorList>
            <consortium name="RefSeq"/>
        </authorList>
    </citation>
    <scope>IDENTIFICATION</scope>
</reference>
<dbReference type="GO" id="GO:0008270">
    <property type="term" value="F:zinc ion binding"/>
    <property type="evidence" value="ECO:0007669"/>
    <property type="project" value="UniProtKB-KW"/>
</dbReference>
<evidence type="ECO:0000256" key="2">
    <source>
        <dbReference type="ARBA" id="ARBA00010024"/>
    </source>
</evidence>
<keyword evidence="13" id="KW-1185">Reference proteome</keyword>
<protein>
    <submittedName>
        <fullName evidence="14">Zinc finger protein CONSTANS-LIKE 13</fullName>
    </submittedName>
</protein>
<dbReference type="GO" id="GO:0005634">
    <property type="term" value="C:nucleus"/>
    <property type="evidence" value="ECO:0007669"/>
    <property type="project" value="UniProtKB-SubCell"/>
</dbReference>
<dbReference type="PANTHER" id="PTHR31717">
    <property type="entry name" value="ZINC FINGER PROTEIN CONSTANS-LIKE 10"/>
    <property type="match status" value="1"/>
</dbReference>
<dbReference type="CDD" id="cd19821">
    <property type="entry name" value="Bbox1_BBX-like"/>
    <property type="match status" value="1"/>
</dbReference>
<dbReference type="AlphaFoldDB" id="A0A6I9SQ96"/>
<dbReference type="OrthoDB" id="153872at2759"/>
<dbReference type="PANTHER" id="PTHR31717:SF45">
    <property type="entry name" value="ZINC FINGER PROTEIN CONSTANS-LIKE 14-RELATED"/>
    <property type="match status" value="1"/>
</dbReference>
<feature type="region of interest" description="Disordered" evidence="10">
    <location>
        <begin position="338"/>
        <end position="374"/>
    </location>
</feature>
<feature type="domain" description="B box-type" evidence="11">
    <location>
        <begin position="8"/>
        <end position="53"/>
    </location>
</feature>
<evidence type="ECO:0000256" key="4">
    <source>
        <dbReference type="ARBA" id="ARBA00022737"/>
    </source>
</evidence>
<dbReference type="Pfam" id="PF06203">
    <property type="entry name" value="CCT"/>
    <property type="match status" value="1"/>
</dbReference>
<dbReference type="FunCoup" id="A0A6I9SQ96">
    <property type="interactions" value="1823"/>
</dbReference>
<comment type="similarity">
    <text evidence="2">Belongs to the CONSTANS family.</text>
</comment>
<proteinExistence type="inferred from homology"/>
<dbReference type="RefSeq" id="XP_010943729.2">
    <property type="nucleotide sequence ID" value="XM_010945427.3"/>
</dbReference>
<keyword evidence="4" id="KW-0677">Repeat</keyword>
<dbReference type="SMART" id="SM00336">
    <property type="entry name" value="BBOX"/>
    <property type="match status" value="2"/>
</dbReference>
<evidence type="ECO:0000259" key="12">
    <source>
        <dbReference type="PROSITE" id="PS51017"/>
    </source>
</evidence>
<gene>
    <name evidence="14" type="primary">LOC105061401</name>
</gene>
<dbReference type="InParanoid" id="A0A6I9SQ96"/>
<dbReference type="PROSITE" id="PS50119">
    <property type="entry name" value="ZF_BBOX"/>
    <property type="match status" value="1"/>
</dbReference>
<dbReference type="InterPro" id="IPR049808">
    <property type="entry name" value="CONSTANS-like_Bbox1"/>
</dbReference>
<comment type="subcellular location">
    <subcellularLocation>
        <location evidence="1 9">Nucleus</location>
    </subcellularLocation>
</comment>
<feature type="compositionally biased region" description="Polar residues" evidence="10">
    <location>
        <begin position="338"/>
        <end position="363"/>
    </location>
</feature>
<organism evidence="13 14">
    <name type="scientific">Elaeis guineensis var. tenera</name>
    <name type="common">Oil palm</name>
    <dbReference type="NCBI Taxonomy" id="51953"/>
    <lineage>
        <taxon>Eukaryota</taxon>
        <taxon>Viridiplantae</taxon>
        <taxon>Streptophyta</taxon>
        <taxon>Embryophyta</taxon>
        <taxon>Tracheophyta</taxon>
        <taxon>Spermatophyta</taxon>
        <taxon>Magnoliopsida</taxon>
        <taxon>Liliopsida</taxon>
        <taxon>Arecaceae</taxon>
        <taxon>Arecoideae</taxon>
        <taxon>Cocoseae</taxon>
        <taxon>Elaeidinae</taxon>
        <taxon>Elaeis</taxon>
    </lineage>
</organism>
<dbReference type="InterPro" id="IPR000315">
    <property type="entry name" value="Znf_B-box"/>
</dbReference>
<evidence type="ECO:0000256" key="8">
    <source>
        <dbReference type="PROSITE-ProRule" id="PRU00024"/>
    </source>
</evidence>
<keyword evidence="6" id="KW-0862">Zinc</keyword>
<dbReference type="InterPro" id="IPR010402">
    <property type="entry name" value="CCT_domain"/>
</dbReference>
<evidence type="ECO:0000313" key="14">
    <source>
        <dbReference type="RefSeq" id="XP_010943729.2"/>
    </source>
</evidence>
<sequence>MGEEKRSLRDFPCDYCGEAAAVLYCRADAARLCLPCDRHVHAANALAHKHVRSLACDNCGAHPAAARCAADGLALCPDCDAHGGGGAHPRTPLEDFSGCPSALDLAASWGIDLAAKEAACPPRSAPDQLLSNWSSIDSILAGDPVSRDLCVPCAPDIPSRVKLQKSPVGKQALFQQLTELAKSDSVAASMPSKLSPRTPCRTTAGGSKDFRGSSQPMPYTSLFMLPPSECTELNRLVEDEDLLWDCGLTNHSPQIWDFNIGKSRDDDQSSALEIGYYANSGGFMIKNYNDLLKENSFATTKLLEDMYDTNYPSANEDILSSNICHVPSQNLSTLNATSKWKSNSNNSETDGPTDSGNNASTTVRPLCPASHNPGLSANARQISFGEQPLLGDETVKATKKVDSELLAQNRDIAMLRYKEKKKSRRYDKHIRYESRKARADARKRVKGRFVKSTDAVDVGNGA</sequence>
<feature type="domain" description="CCT" evidence="12">
    <location>
        <begin position="410"/>
        <end position="452"/>
    </location>
</feature>
<dbReference type="Proteomes" id="UP000504607">
    <property type="component" value="Unplaced"/>
</dbReference>
<evidence type="ECO:0000256" key="5">
    <source>
        <dbReference type="ARBA" id="ARBA00022771"/>
    </source>
</evidence>
<evidence type="ECO:0000313" key="13">
    <source>
        <dbReference type="Proteomes" id="UP000504607"/>
    </source>
</evidence>
<evidence type="ECO:0000256" key="9">
    <source>
        <dbReference type="PROSITE-ProRule" id="PRU00357"/>
    </source>
</evidence>
<evidence type="ECO:0000259" key="11">
    <source>
        <dbReference type="PROSITE" id="PS50119"/>
    </source>
</evidence>
<keyword evidence="3" id="KW-0479">Metal-binding</keyword>
<dbReference type="PROSITE" id="PS51017">
    <property type="entry name" value="CCT"/>
    <property type="match status" value="1"/>
</dbReference>
<accession>A0A6I9SQ96</accession>
<feature type="region of interest" description="Disordered" evidence="10">
    <location>
        <begin position="188"/>
        <end position="211"/>
    </location>
</feature>
<name>A0A6I9SQ96_ELAGV</name>
<evidence type="ECO:0000256" key="7">
    <source>
        <dbReference type="ARBA" id="ARBA00023242"/>
    </source>
</evidence>
<keyword evidence="5 8" id="KW-0863">Zinc-finger</keyword>
<evidence type="ECO:0000256" key="1">
    <source>
        <dbReference type="ARBA" id="ARBA00004123"/>
    </source>
</evidence>
<evidence type="ECO:0000256" key="10">
    <source>
        <dbReference type="SAM" id="MobiDB-lite"/>
    </source>
</evidence>
<dbReference type="GO" id="GO:0006355">
    <property type="term" value="P:regulation of DNA-templated transcription"/>
    <property type="evidence" value="ECO:0007669"/>
    <property type="project" value="UniProtKB-ARBA"/>
</dbReference>
<evidence type="ECO:0000256" key="3">
    <source>
        <dbReference type="ARBA" id="ARBA00022723"/>
    </source>
</evidence>
<evidence type="ECO:0000256" key="6">
    <source>
        <dbReference type="ARBA" id="ARBA00022833"/>
    </source>
</evidence>